<keyword evidence="2" id="KW-0813">Transport</keyword>
<evidence type="ECO:0000256" key="2">
    <source>
        <dbReference type="ARBA" id="ARBA00022448"/>
    </source>
</evidence>
<evidence type="ECO:0000256" key="4">
    <source>
        <dbReference type="ARBA" id="ARBA00022692"/>
    </source>
</evidence>
<evidence type="ECO:0000256" key="1">
    <source>
        <dbReference type="ARBA" id="ARBA00004571"/>
    </source>
</evidence>
<feature type="domain" description="TonB-dependent receptor-like beta-barrel" evidence="9">
    <location>
        <begin position="243"/>
        <end position="681"/>
    </location>
</feature>
<evidence type="ECO:0000313" key="12">
    <source>
        <dbReference type="Proteomes" id="UP000707245"/>
    </source>
</evidence>
<dbReference type="Pfam" id="PF00593">
    <property type="entry name" value="TonB_dep_Rec_b-barrel"/>
    <property type="match status" value="1"/>
</dbReference>
<protein>
    <submittedName>
        <fullName evidence="11">TonB-dependent receptor</fullName>
    </submittedName>
</protein>
<evidence type="ECO:0000256" key="3">
    <source>
        <dbReference type="ARBA" id="ARBA00022452"/>
    </source>
</evidence>
<dbReference type="Proteomes" id="UP000707245">
    <property type="component" value="Unassembled WGS sequence"/>
</dbReference>
<dbReference type="Gene3D" id="2.40.170.20">
    <property type="entry name" value="TonB-dependent receptor, beta-barrel domain"/>
    <property type="match status" value="1"/>
</dbReference>
<keyword evidence="11" id="KW-0675">Receptor</keyword>
<reference evidence="11 12" key="1">
    <citation type="submission" date="2020-07" db="EMBL/GenBank/DDBJ databases">
        <title>Halophilic bacteria isolated from french cheeses.</title>
        <authorList>
            <person name="Kothe C.I."/>
            <person name="Farah-Kraiem B."/>
            <person name="Renault P."/>
            <person name="Dridi B."/>
        </authorList>
    </citation>
    <scope>NUCLEOTIDE SEQUENCE [LARGE SCALE GENOMIC DNA]</scope>
    <source>
        <strain evidence="11 12">FME14</strain>
    </source>
</reference>
<dbReference type="InterPro" id="IPR039426">
    <property type="entry name" value="TonB-dep_rcpt-like"/>
</dbReference>
<keyword evidence="12" id="KW-1185">Reference proteome</keyword>
<keyword evidence="4" id="KW-0812">Transmembrane</keyword>
<feature type="domain" description="TonB-dependent receptor plug" evidence="10">
    <location>
        <begin position="3"/>
        <end position="101"/>
    </location>
</feature>
<evidence type="ECO:0000313" key="11">
    <source>
        <dbReference type="EMBL" id="MBE0455889.1"/>
    </source>
</evidence>
<dbReference type="Gene3D" id="2.170.130.10">
    <property type="entry name" value="TonB-dependent receptor, plug domain"/>
    <property type="match status" value="1"/>
</dbReference>
<dbReference type="SUPFAM" id="SSF56935">
    <property type="entry name" value="Porins"/>
    <property type="match status" value="1"/>
</dbReference>
<sequence>MSKTELTGELLQQQKAPTLGDTLSQISGVSSSYFGASAGRPQIRGLGGQRVMISSNGLPVRDMSSVSDDQLVPIEPFFADRITVLKGAAATVAYGGEAMAGLVDVDDGRIPLQHSAHNYTDQIEIQSGYNTGTALLGRFQGQEQGFAYNVNLLHRERGDFKVPKNAKDPACNDWSELVLSSQLQAQCQVVLGQPQWEYNGTKYVDVTPLDQQIIEHRSDNLQGKVENSSNYQTSFTFGGSQVFANEQLLGFSFGYTRANRGIPGFMHLTSKGTDQLAETGKIRINSDQYRFDALYSKEFKNNSFLNHGEITARYTNQLDDESLAERSVNTFELSNWQLNPTLNYQSSSELTGMIGLALEGSKHQGGGVDNYLPDINSDRRAAYILQNANYGPLSAQLGARYEKVEYEPSFPATYEPGRGQGSAIADREFNLHNYVASMRFDILTGWWVSSSYTHAERAPAVNELYASNPHFALLIEEQGNAQLEMEVNKATEFGTGISFADFSITANWYENQYENFIYLGNTGVNRGGVFVKEWRQADTENTGFEVELSYTLATKTAGDFTFSAFADATENTPVYQFDGTYDPFTIENFFDPKPDQEAEYYRRNLEGDSMPRTPADSQGLAVHWQYDQLSASLDYVHHGAQDKVAKGEFASQQYHLLGAYFSVTQNLLGYESEVYINIDNLTDEDARPHQSFLRQLTPLPGRSVAFGIRAKI</sequence>
<dbReference type="InterPro" id="IPR000531">
    <property type="entry name" value="Beta-barrel_TonB"/>
</dbReference>
<comment type="similarity">
    <text evidence="8">Belongs to the TonB-dependent receptor family.</text>
</comment>
<organism evidence="11 12">
    <name type="scientific">Pseudoalteromonas prydzensis</name>
    <dbReference type="NCBI Taxonomy" id="182141"/>
    <lineage>
        <taxon>Bacteria</taxon>
        <taxon>Pseudomonadati</taxon>
        <taxon>Pseudomonadota</taxon>
        <taxon>Gammaproteobacteria</taxon>
        <taxon>Alteromonadales</taxon>
        <taxon>Pseudoalteromonadaceae</taxon>
        <taxon>Pseudoalteromonas</taxon>
    </lineage>
</organism>
<evidence type="ECO:0000259" key="9">
    <source>
        <dbReference type="Pfam" id="PF00593"/>
    </source>
</evidence>
<evidence type="ECO:0000259" key="10">
    <source>
        <dbReference type="Pfam" id="PF07715"/>
    </source>
</evidence>
<evidence type="ECO:0000256" key="6">
    <source>
        <dbReference type="ARBA" id="ARBA00023136"/>
    </source>
</evidence>
<name>A0ABR9FFR8_9GAMM</name>
<dbReference type="EMBL" id="RRZA01000001">
    <property type="protein sequence ID" value="MBE0455889.1"/>
    <property type="molecule type" value="Genomic_DNA"/>
</dbReference>
<keyword evidence="7" id="KW-0998">Cell outer membrane</keyword>
<proteinExistence type="inferred from homology"/>
<comment type="subcellular location">
    <subcellularLocation>
        <location evidence="1">Cell outer membrane</location>
        <topology evidence="1">Multi-pass membrane protein</topology>
    </subcellularLocation>
</comment>
<evidence type="ECO:0000256" key="7">
    <source>
        <dbReference type="ARBA" id="ARBA00023237"/>
    </source>
</evidence>
<evidence type="ECO:0000256" key="8">
    <source>
        <dbReference type="RuleBase" id="RU003357"/>
    </source>
</evidence>
<keyword evidence="5 8" id="KW-0798">TonB box</keyword>
<accession>A0ABR9FFR8</accession>
<dbReference type="InterPro" id="IPR012910">
    <property type="entry name" value="Plug_dom"/>
</dbReference>
<dbReference type="RefSeq" id="WP_192540145.1">
    <property type="nucleotide sequence ID" value="NZ_JBQDLW010000031.1"/>
</dbReference>
<dbReference type="Pfam" id="PF07715">
    <property type="entry name" value="Plug"/>
    <property type="match status" value="1"/>
</dbReference>
<evidence type="ECO:0000256" key="5">
    <source>
        <dbReference type="ARBA" id="ARBA00023077"/>
    </source>
</evidence>
<dbReference type="PANTHER" id="PTHR30069">
    <property type="entry name" value="TONB-DEPENDENT OUTER MEMBRANE RECEPTOR"/>
    <property type="match status" value="1"/>
</dbReference>
<comment type="caution">
    <text evidence="11">The sequence shown here is derived from an EMBL/GenBank/DDBJ whole genome shotgun (WGS) entry which is preliminary data.</text>
</comment>
<dbReference type="InterPro" id="IPR036942">
    <property type="entry name" value="Beta-barrel_TonB_sf"/>
</dbReference>
<dbReference type="InterPro" id="IPR037066">
    <property type="entry name" value="Plug_dom_sf"/>
</dbReference>
<dbReference type="PANTHER" id="PTHR30069:SF40">
    <property type="entry name" value="TONB-DEPENDENT RECEPTOR NMB0964-RELATED"/>
    <property type="match status" value="1"/>
</dbReference>
<gene>
    <name evidence="11" type="ORF">EI167_00135</name>
</gene>
<keyword evidence="3" id="KW-1134">Transmembrane beta strand</keyword>
<keyword evidence="6 8" id="KW-0472">Membrane</keyword>